<dbReference type="SUPFAM" id="SSF52266">
    <property type="entry name" value="SGNH hydrolase"/>
    <property type="match status" value="1"/>
</dbReference>
<keyword evidence="6" id="KW-1185">Reference proteome</keyword>
<dbReference type="GO" id="GO:0004806">
    <property type="term" value="F:triacylglycerol lipase activity"/>
    <property type="evidence" value="ECO:0007669"/>
    <property type="project" value="TreeGrafter"/>
</dbReference>
<evidence type="ECO:0000313" key="5">
    <source>
        <dbReference type="EMBL" id="ADG76562.1"/>
    </source>
</evidence>
<dbReference type="InterPro" id="IPR037460">
    <property type="entry name" value="SEST-like"/>
</dbReference>
<keyword evidence="2" id="KW-1015">Disulfide bond</keyword>
<organism evidence="5 6">
    <name type="scientific">Cellulomonas flavigena (strain ATCC 482 / DSM 20109 / BCRC 11376 / JCM 18109 / NBRC 3775 / NCIMB 8073 / NRS 134)</name>
    <dbReference type="NCBI Taxonomy" id="446466"/>
    <lineage>
        <taxon>Bacteria</taxon>
        <taxon>Bacillati</taxon>
        <taxon>Actinomycetota</taxon>
        <taxon>Actinomycetes</taxon>
        <taxon>Micrococcales</taxon>
        <taxon>Cellulomonadaceae</taxon>
        <taxon>Cellulomonas</taxon>
    </lineage>
</organism>
<dbReference type="PANTHER" id="PTHR37981:SF1">
    <property type="entry name" value="SGNH HYDROLASE-TYPE ESTERASE DOMAIN-CONTAINING PROTEIN"/>
    <property type="match status" value="1"/>
</dbReference>
<dbReference type="PANTHER" id="PTHR37981">
    <property type="entry name" value="LIPASE 2"/>
    <property type="match status" value="1"/>
</dbReference>
<feature type="signal peptide" evidence="4">
    <location>
        <begin position="1"/>
        <end position="28"/>
    </location>
</feature>
<sequence length="1357" mass="145104">MRLSSRAAVSGPVALALLGMLLVPVASSASGAPAPTGDTSAEAGGVVELDESGLTPEQGDEVLPDDWREVDDEAHVVLNDADGITVLGARASDGYAWETVATVPVPWADTDLWVANSCVTSSGDRMAVVYAPRAATNDESAFSAGARAAIVDLRSGEVAELGSGYTIAYYNPGCGEDDTVTITRLEPDEGVTRVAVVDAQTAEITTKVDLEGQVTSAIAREDGTVLAARGADLVAVAPGATAPEVVVADTGAAYDLTLDGSGRLAYVARDGEGADTSTAYVTTLDDDTPAQAIGTGPVTQTGVAPAGEEGFYLTGKDVEPTPGLDGVELLPEASPGSVISSSGELVVDAVTSTGLADVPEIKKPAATAVVPVAEAEIAATVVDSGTTLTYAMDEPAPAAPLEARATGTARPSGFAARQEATASASVTSTGGAGDPSSPIEAERYCAVPRNDPANQAYQPKPRQVEWAVDRAVKGQLTQTRPANWRNLGMSSYSPQGMFPAPQLTGGGTIPPQIVLGVLAQESNLWQASRFTAPGNTGNPLIGDYYGTDDTWSIWQIDYTEADCGYGVGQITDGMRLAGHERTDDSGRKIETALPYAQQRAIALDYTANVAKSVQMLSQKWNQLAAAGMLVNGGDPKYIENWFLTTWAYNTGFYPYVNDSTPWGVGWFNNPVNPNYDPRRTPFLRSQGDAAKPQQWPYPEKVIGWAAYGTSFVETQWADPAKREYPQRLVSSYTTAWWNDPTYRDMAQPKVDTFCKPDVNDCDPSLAQPCKLGSYKCWWHGPVRWKSSCDLYCGQGFERFPASYATEASAMASTLPAKTLESSFLPNCSYPPTGVVVVDNTTHPTARNSNECTRRATVGSFSLSFGSPDSDGRYPSKVDFHQQGGGFNGHFWFAHMQHRVKTQRHITGTWDRGANLNGKWTRVWVHLPDYAGWTQQAGYTIDLGNGTTQKRYLPQRRYKNEWVSLGVFEMKGSPKVSLSNVLVDESTTGRVWYDGAHQDIEGYDNVAWDAVGFQVLPGKPDDFVVSLGDSYASGEGAGDYVPWSDNNGTNPRARNACHQSVNAWIRRTTLPGDAEPLGARADAADTGLDLQLLACSGAQTEDLLPYYHIDTPQAPENAERQTGRYGQYGTVSQLDAGYLDTNTTLVTLSIGGNDMQFGPILAACIKANFAGTPEDRSLADCSRTVLEDDTLPAQAASKERVDTKIADSLITLVQLVRDRAPNARIAIFGYPKLFETTTSCVLINEVNQVWLNELADGLNAKIAETAAILETYDEPGSPEIFFVDTQAYFTGKNLCTGADSGLTGLQFGVTPGEDPQFPRPWPRIVVDNDVASQTSVHPNTNGTGFYAQALEDALADLP</sequence>
<evidence type="ECO:0000256" key="2">
    <source>
        <dbReference type="PIRSR" id="PIRSR637460-2"/>
    </source>
</evidence>
<gene>
    <name evidence="5" type="ordered locus">Cfla_3694</name>
</gene>
<dbReference type="EMBL" id="CP001964">
    <property type="protein sequence ID" value="ADG76562.1"/>
    <property type="molecule type" value="Genomic_DNA"/>
</dbReference>
<dbReference type="SUPFAM" id="SSF63829">
    <property type="entry name" value="Calcium-dependent phosphotriesterase"/>
    <property type="match status" value="1"/>
</dbReference>
<dbReference type="STRING" id="446466.Cfla_3694"/>
<dbReference type="GO" id="GO:0019433">
    <property type="term" value="P:triglyceride catabolic process"/>
    <property type="evidence" value="ECO:0007669"/>
    <property type="project" value="TreeGrafter"/>
</dbReference>
<keyword evidence="4" id="KW-0732">Signal</keyword>
<dbReference type="HOGENOM" id="CLU_004365_0_0_11"/>
<dbReference type="Proteomes" id="UP000000849">
    <property type="component" value="Chromosome"/>
</dbReference>
<dbReference type="CDD" id="cd01823">
    <property type="entry name" value="SEST_like"/>
    <property type="match status" value="1"/>
</dbReference>
<feature type="active site" evidence="1">
    <location>
        <position position="1336"/>
    </location>
</feature>
<feature type="disulfide bond" evidence="2">
    <location>
        <begin position="1163"/>
        <end position="1180"/>
    </location>
</feature>
<dbReference type="InterPro" id="IPR036514">
    <property type="entry name" value="SGNH_hydro_sf"/>
</dbReference>
<evidence type="ECO:0000256" key="4">
    <source>
        <dbReference type="SAM" id="SignalP"/>
    </source>
</evidence>
<feature type="disulfide bond" evidence="2">
    <location>
        <begin position="1239"/>
        <end position="1294"/>
    </location>
</feature>
<protein>
    <submittedName>
        <fullName evidence="5">Uncharacterized protein</fullName>
    </submittedName>
</protein>
<feature type="disulfide bond" evidence="2">
    <location>
        <begin position="1056"/>
        <end position="1094"/>
    </location>
</feature>
<name>D5UE86_CELFN</name>
<feature type="compositionally biased region" description="Polar residues" evidence="3">
    <location>
        <begin position="420"/>
        <end position="429"/>
    </location>
</feature>
<dbReference type="Gene3D" id="3.40.50.1110">
    <property type="entry name" value="SGNH hydrolase"/>
    <property type="match status" value="1"/>
</dbReference>
<dbReference type="KEGG" id="cfl:Cfla_3694"/>
<proteinExistence type="predicted"/>
<feature type="region of interest" description="Disordered" evidence="3">
    <location>
        <begin position="410"/>
        <end position="439"/>
    </location>
</feature>
<reference evidence="5 6" key="1">
    <citation type="journal article" date="2010" name="Stand. Genomic Sci.">
        <title>Complete genome sequence of Cellulomonas flavigena type strain (134).</title>
        <authorList>
            <person name="Abt B."/>
            <person name="Foster B."/>
            <person name="Lapidus A."/>
            <person name="Clum A."/>
            <person name="Sun H."/>
            <person name="Pukall R."/>
            <person name="Lucas S."/>
            <person name="Glavina Del Rio T."/>
            <person name="Nolan M."/>
            <person name="Tice H."/>
            <person name="Cheng J.F."/>
            <person name="Pitluck S."/>
            <person name="Liolios K."/>
            <person name="Ivanova N."/>
            <person name="Mavromatis K."/>
            <person name="Ovchinnikova G."/>
            <person name="Pati A."/>
            <person name="Goodwin L."/>
            <person name="Chen A."/>
            <person name="Palaniappan K."/>
            <person name="Land M."/>
            <person name="Hauser L."/>
            <person name="Chang Y.J."/>
            <person name="Jeffries C.D."/>
            <person name="Rohde M."/>
            <person name="Goker M."/>
            <person name="Woyke T."/>
            <person name="Bristow J."/>
            <person name="Eisen J.A."/>
            <person name="Markowitz V."/>
            <person name="Hugenholtz P."/>
            <person name="Kyrpides N.C."/>
            <person name="Klenk H.P."/>
        </authorList>
    </citation>
    <scope>NUCLEOTIDE SEQUENCE [LARGE SCALE GENOMIC DNA]</scope>
    <source>
        <strain evidence="6">ATCC 482 / DSM 20109 / BCRC 11376 / JCM 18109 / NBRC 3775 / NCIMB 8073 / NRS 134</strain>
    </source>
</reference>
<evidence type="ECO:0000313" key="6">
    <source>
        <dbReference type="Proteomes" id="UP000000849"/>
    </source>
</evidence>
<accession>D5UE86</accession>
<evidence type="ECO:0000256" key="1">
    <source>
        <dbReference type="PIRSR" id="PIRSR637460-1"/>
    </source>
</evidence>
<feature type="active site" description="Nucleophile" evidence="1">
    <location>
        <position position="1029"/>
    </location>
</feature>
<feature type="chain" id="PRO_5038431246" evidence="4">
    <location>
        <begin position="29"/>
        <end position="1357"/>
    </location>
</feature>
<evidence type="ECO:0000256" key="3">
    <source>
        <dbReference type="SAM" id="MobiDB-lite"/>
    </source>
</evidence>
<dbReference type="eggNOG" id="COG0741">
    <property type="taxonomic scope" value="Bacteria"/>
</dbReference>